<comment type="similarity">
    <text evidence="1">Belongs to the PPR family. P subfamily.</text>
</comment>
<keyword evidence="2" id="KW-0677">Repeat</keyword>
<dbReference type="PROSITE" id="PS51375">
    <property type="entry name" value="PPR"/>
    <property type="match status" value="6"/>
</dbReference>
<evidence type="ECO:0000313" key="4">
    <source>
        <dbReference type="RefSeq" id="XP_010269811.1"/>
    </source>
</evidence>
<dbReference type="GeneID" id="104606343"/>
<dbReference type="OMA" id="CEWAYLL"/>
<dbReference type="KEGG" id="nnu:104606343"/>
<evidence type="ECO:0000313" key="3">
    <source>
        <dbReference type="Proteomes" id="UP000189703"/>
    </source>
</evidence>
<dbReference type="Proteomes" id="UP000189703">
    <property type="component" value="Unplaced"/>
</dbReference>
<gene>
    <name evidence="4" type="primary">LOC104606343</name>
</gene>
<dbReference type="RefSeq" id="XP_010269811.1">
    <property type="nucleotide sequence ID" value="XM_010271509.2"/>
</dbReference>
<dbReference type="InterPro" id="IPR011990">
    <property type="entry name" value="TPR-like_helical_dom_sf"/>
</dbReference>
<dbReference type="AlphaFoldDB" id="A0A1U8B2F7"/>
<proteinExistence type="inferred from homology"/>
<dbReference type="NCBIfam" id="TIGR00756">
    <property type="entry name" value="PPR"/>
    <property type="match status" value="7"/>
</dbReference>
<reference evidence="4" key="1">
    <citation type="submission" date="2025-08" db="UniProtKB">
        <authorList>
            <consortium name="RefSeq"/>
        </authorList>
    </citation>
    <scope>IDENTIFICATION</scope>
</reference>
<dbReference type="OrthoDB" id="185373at2759"/>
<dbReference type="PANTHER" id="PTHR47447">
    <property type="entry name" value="OS03G0856100 PROTEIN"/>
    <property type="match status" value="1"/>
</dbReference>
<evidence type="ECO:0000256" key="1">
    <source>
        <dbReference type="ARBA" id="ARBA00007626"/>
    </source>
</evidence>
<organism evidence="3 4">
    <name type="scientific">Nelumbo nucifera</name>
    <name type="common">Sacred lotus</name>
    <dbReference type="NCBI Taxonomy" id="4432"/>
    <lineage>
        <taxon>Eukaryota</taxon>
        <taxon>Viridiplantae</taxon>
        <taxon>Streptophyta</taxon>
        <taxon>Embryophyta</taxon>
        <taxon>Tracheophyta</taxon>
        <taxon>Spermatophyta</taxon>
        <taxon>Magnoliopsida</taxon>
        <taxon>Proteales</taxon>
        <taxon>Nelumbonaceae</taxon>
        <taxon>Nelumbo</taxon>
    </lineage>
</organism>
<name>A0A1U8B2F7_NELNU</name>
<dbReference type="Gene3D" id="1.25.40.10">
    <property type="entry name" value="Tetratricopeptide repeat domain"/>
    <property type="match status" value="3"/>
</dbReference>
<protein>
    <submittedName>
        <fullName evidence="4">Pentatricopeptide repeat-containing protein At3g04130, mitochondrial isoform X1</fullName>
    </submittedName>
</protein>
<keyword evidence="3" id="KW-1185">Reference proteome</keyword>
<dbReference type="PANTHER" id="PTHR47447:SF28">
    <property type="entry name" value="PENTACOTRIPEPTIDE-REPEAT REGION OF PRORP DOMAIN-CONTAINING PROTEIN"/>
    <property type="match status" value="1"/>
</dbReference>
<dbReference type="Pfam" id="PF01535">
    <property type="entry name" value="PPR"/>
    <property type="match status" value="1"/>
</dbReference>
<dbReference type="Pfam" id="PF12854">
    <property type="entry name" value="PPR_1"/>
    <property type="match status" value="1"/>
</dbReference>
<dbReference type="InterPro" id="IPR002885">
    <property type="entry name" value="PPR_rpt"/>
</dbReference>
<evidence type="ECO:0000256" key="2">
    <source>
        <dbReference type="ARBA" id="ARBA00022737"/>
    </source>
</evidence>
<sequence>MVQGCGKINASLLSVCFMILSKRICIRSILFMVSSSISSPFVYAISANCSPLLSPLHLFGGDGFFCSIRNLTGHQRQCQDSTSRVESYLEKVVNKVRVGSNENEFLQYLLQDQSCCSIQLSDQLVDKLLNIFEDDWRSALGLFRWAGSRPTYKHSPEVYNKMVDILGKMKQMDRMWLLVEEMHKECVITLTTMAKVMRRLAGAGRWEDAMRAFDRLDSFGLEKNTESMNLLLDTLCKENNVELAREAFLKLKSHITPNSHTFNIFIHGWCKANKVDEAHWTIQEMKGHGCHPCVISYSTIILAFCRQSNFRKVYEILDEMEAQGCPPNIVTYTTIMYSLAKSDEFDEALQIHKRMKSVGCKPDTLFYNALIYILGRAGQVQDAVRVFEVDMPMNGVLPNSSTYNTMISMFCHHSEEQNALNILKQMEMSATCKPDLQTYSPLIKMCFKTGRTDGLLSNLLNDIVNKHHLSIDLSIYTLMIHGLCRANKCEWAYLIFEEMRSKEIIPRYQTCCLLLDEVKQKNMYGAADMIEAVMKQIKTCN</sequence>
<dbReference type="FunCoup" id="A0A1U8B2F7">
    <property type="interactions" value="1968"/>
</dbReference>
<dbReference type="eggNOG" id="KOG4197">
    <property type="taxonomic scope" value="Eukaryota"/>
</dbReference>
<accession>A0A1U8B2F7</accession>
<dbReference type="Pfam" id="PF13041">
    <property type="entry name" value="PPR_2"/>
    <property type="match status" value="3"/>
</dbReference>